<protein>
    <submittedName>
        <fullName evidence="1">Uncharacterized protein</fullName>
    </submittedName>
</protein>
<comment type="caution">
    <text evidence="1">The sequence shown here is derived from an EMBL/GenBank/DDBJ whole genome shotgun (WGS) entry which is preliminary data.</text>
</comment>
<reference evidence="1 2" key="1">
    <citation type="submission" date="2019-02" db="EMBL/GenBank/DDBJ databases">
        <title>Genome sequencing of the rare red list fungi Hericium alpestre (H. flagellum).</title>
        <authorList>
            <person name="Buettner E."/>
            <person name="Kellner H."/>
        </authorList>
    </citation>
    <scope>NUCLEOTIDE SEQUENCE [LARGE SCALE GENOMIC DNA]</scope>
    <source>
        <strain evidence="1 2">DSM 108284</strain>
    </source>
</reference>
<gene>
    <name evidence="1" type="ORF">EWM64_g5937</name>
</gene>
<dbReference type="OrthoDB" id="3437960at2759"/>
<organism evidence="1 2">
    <name type="scientific">Hericium alpestre</name>
    <dbReference type="NCBI Taxonomy" id="135208"/>
    <lineage>
        <taxon>Eukaryota</taxon>
        <taxon>Fungi</taxon>
        <taxon>Dikarya</taxon>
        <taxon>Basidiomycota</taxon>
        <taxon>Agaricomycotina</taxon>
        <taxon>Agaricomycetes</taxon>
        <taxon>Russulales</taxon>
        <taxon>Hericiaceae</taxon>
        <taxon>Hericium</taxon>
    </lineage>
</organism>
<dbReference type="STRING" id="135208.A0A4Y9ZVJ8"/>
<evidence type="ECO:0000313" key="2">
    <source>
        <dbReference type="Proteomes" id="UP000298061"/>
    </source>
</evidence>
<evidence type="ECO:0000313" key="1">
    <source>
        <dbReference type="EMBL" id="TFY78073.1"/>
    </source>
</evidence>
<dbReference type="AlphaFoldDB" id="A0A4Y9ZVJ8"/>
<dbReference type="Proteomes" id="UP000298061">
    <property type="component" value="Unassembled WGS sequence"/>
</dbReference>
<feature type="non-terminal residue" evidence="1">
    <location>
        <position position="1"/>
    </location>
</feature>
<accession>A0A4Y9ZVJ8</accession>
<keyword evidence="2" id="KW-1185">Reference proteome</keyword>
<proteinExistence type="predicted"/>
<sequence>VRYLVMKAKHRFVLEQHHALIEELRVLRAAESEMREMKDSALDEVMRMEIGPQADPLIAPLAVVHQFNQYQPQGYYPPEAYR</sequence>
<name>A0A4Y9ZVJ8_9AGAM</name>
<dbReference type="EMBL" id="SFCI01000756">
    <property type="protein sequence ID" value="TFY78073.1"/>
    <property type="molecule type" value="Genomic_DNA"/>
</dbReference>